<accession>A0AAW0JF32</accession>
<dbReference type="AlphaFoldDB" id="A0AAW0JF32"/>
<evidence type="ECO:0000313" key="3">
    <source>
        <dbReference type="Proteomes" id="UP000237347"/>
    </source>
</evidence>
<dbReference type="Pfam" id="PF03140">
    <property type="entry name" value="DUF247"/>
    <property type="match status" value="1"/>
</dbReference>
<evidence type="ECO:0000313" key="2">
    <source>
        <dbReference type="EMBL" id="KAK7825100.1"/>
    </source>
</evidence>
<protein>
    <submittedName>
        <fullName evidence="2">Upf0481 protein</fullName>
    </submittedName>
</protein>
<dbReference type="EMBL" id="PKMF04000585">
    <property type="protein sequence ID" value="KAK7825100.1"/>
    <property type="molecule type" value="Genomic_DNA"/>
</dbReference>
<feature type="transmembrane region" description="Helical" evidence="1">
    <location>
        <begin position="402"/>
        <end position="425"/>
    </location>
</feature>
<reference evidence="2 3" key="1">
    <citation type="journal article" date="2018" name="Sci. Data">
        <title>The draft genome sequence of cork oak.</title>
        <authorList>
            <person name="Ramos A.M."/>
            <person name="Usie A."/>
            <person name="Barbosa P."/>
            <person name="Barros P.M."/>
            <person name="Capote T."/>
            <person name="Chaves I."/>
            <person name="Simoes F."/>
            <person name="Abreu I."/>
            <person name="Carrasquinho I."/>
            <person name="Faro C."/>
            <person name="Guimaraes J.B."/>
            <person name="Mendonca D."/>
            <person name="Nobrega F."/>
            <person name="Rodrigues L."/>
            <person name="Saibo N.J.M."/>
            <person name="Varela M.C."/>
            <person name="Egas C."/>
            <person name="Matos J."/>
            <person name="Miguel C.M."/>
            <person name="Oliveira M.M."/>
            <person name="Ricardo C.P."/>
            <person name="Goncalves S."/>
        </authorList>
    </citation>
    <scope>NUCLEOTIDE SEQUENCE [LARGE SCALE GENOMIC DNA]</scope>
    <source>
        <strain evidence="3">cv. HL8</strain>
    </source>
</reference>
<dbReference type="Proteomes" id="UP000237347">
    <property type="component" value="Unassembled WGS sequence"/>
</dbReference>
<name>A0AAW0JF32_QUESU</name>
<dbReference type="PANTHER" id="PTHR31170">
    <property type="entry name" value="BNAC04G53230D PROTEIN"/>
    <property type="match status" value="1"/>
</dbReference>
<dbReference type="InterPro" id="IPR004158">
    <property type="entry name" value="DUF247_pln"/>
</dbReference>
<keyword evidence="1" id="KW-0812">Transmembrane</keyword>
<keyword evidence="1" id="KW-1133">Transmembrane helix</keyword>
<keyword evidence="1" id="KW-0472">Membrane</keyword>
<keyword evidence="3" id="KW-1185">Reference proteome</keyword>
<dbReference type="Gramene" id="rna-CFP56_43072">
    <property type="protein sequence ID" value="cds-POE79064.1"/>
    <property type="gene ID" value="gene-CFP56_43072"/>
</dbReference>
<gene>
    <name evidence="2" type="ORF">CFP56_033723</name>
</gene>
<evidence type="ECO:0000256" key="1">
    <source>
        <dbReference type="SAM" id="Phobius"/>
    </source>
</evidence>
<sequence length="428" mass="49991">MAENKADSAAIDIEGLIYHSIKAQISQDLFMSPNCCIFKTPTILLELNEKAYVPDAFSIGPFHHGCPKFEETEKIKRMYLEGLFSRSPSPEKMLRDLINSVKHVEREVRECYSGPIGYSPDEFVKILVIDGCFIIELFRKMTAEKPIELDDPIFTRACMLQFLLHDLILLENQVPWMVLDHLFNMTTVPTHNKPLIELVKFFLHHYFVTEPPSGYPPIQDWQDMKHIVDVCRKLLFSSIAEENIDRLGFDWTLFPSATSLIEAGVKIKRGESRSYFLDIKFHNGVLEIPLLRIQETTETLFRNIISFEQCYPNCESRFTSYAMLLDNLINNDKDVDVLCENNVIENWLNPADAVLFFNKLYYNAGVKKFYYQSLCKKMKKYCNRRWPRWRAMLVRNYFNTPWAILSTTAAATLLILSFLQTWYAIYKK</sequence>
<comment type="caution">
    <text evidence="2">The sequence shown here is derived from an EMBL/GenBank/DDBJ whole genome shotgun (WGS) entry which is preliminary data.</text>
</comment>
<organism evidence="2 3">
    <name type="scientific">Quercus suber</name>
    <name type="common">Cork oak</name>
    <dbReference type="NCBI Taxonomy" id="58331"/>
    <lineage>
        <taxon>Eukaryota</taxon>
        <taxon>Viridiplantae</taxon>
        <taxon>Streptophyta</taxon>
        <taxon>Embryophyta</taxon>
        <taxon>Tracheophyta</taxon>
        <taxon>Spermatophyta</taxon>
        <taxon>Magnoliopsida</taxon>
        <taxon>eudicotyledons</taxon>
        <taxon>Gunneridae</taxon>
        <taxon>Pentapetalae</taxon>
        <taxon>rosids</taxon>
        <taxon>fabids</taxon>
        <taxon>Fagales</taxon>
        <taxon>Fagaceae</taxon>
        <taxon>Quercus</taxon>
    </lineage>
</organism>
<proteinExistence type="predicted"/>
<dbReference type="PANTHER" id="PTHR31170:SF17">
    <property type="match status" value="1"/>
</dbReference>